<evidence type="ECO:0008006" key="3">
    <source>
        <dbReference type="Google" id="ProtNLM"/>
    </source>
</evidence>
<dbReference type="Proteomes" id="UP000092498">
    <property type="component" value="Chromosome"/>
</dbReference>
<dbReference type="InParanoid" id="A0A1B1AJP5"/>
<evidence type="ECO:0000313" key="1">
    <source>
        <dbReference type="EMBL" id="ANP46771.1"/>
    </source>
</evidence>
<accession>A0A1B1AJP5</accession>
<protein>
    <recommendedName>
        <fullName evidence="3">Chemotaxis protein</fullName>
    </recommendedName>
</protein>
<dbReference type="KEGG" id="cbot:ATE48_13035"/>
<dbReference type="AlphaFoldDB" id="A0A1B1AJP5"/>
<keyword evidence="2" id="KW-1185">Reference proteome</keyword>
<dbReference type="STRING" id="1759059.ATE48_13035"/>
<dbReference type="OrthoDB" id="7189091at2"/>
<evidence type="ECO:0000313" key="2">
    <source>
        <dbReference type="Proteomes" id="UP000092498"/>
    </source>
</evidence>
<gene>
    <name evidence="1" type="ORF">ATE48_13035</name>
</gene>
<organism evidence="1 2">
    <name type="scientific">Candidatus Viadribacter manganicus</name>
    <dbReference type="NCBI Taxonomy" id="1759059"/>
    <lineage>
        <taxon>Bacteria</taxon>
        <taxon>Pseudomonadati</taxon>
        <taxon>Pseudomonadota</taxon>
        <taxon>Alphaproteobacteria</taxon>
        <taxon>Hyphomonadales</taxon>
        <taxon>Hyphomonadaceae</taxon>
        <taxon>Candidatus Viadribacter</taxon>
    </lineage>
</organism>
<reference evidence="1 2" key="1">
    <citation type="submission" date="2015-11" db="EMBL/GenBank/DDBJ databases">
        <title>Whole-Genome Sequence of Candidatus Oderbacter manganicum from the National Park Lower Oder Valley, Germany.</title>
        <authorList>
            <person name="Braun B."/>
            <person name="Liere K."/>
            <person name="Szewzyk U."/>
        </authorList>
    </citation>
    <scope>NUCLEOTIDE SEQUENCE [LARGE SCALE GENOMIC DNA]</scope>
    <source>
        <strain evidence="1 2">OTSz_A_272</strain>
    </source>
</reference>
<dbReference type="EMBL" id="CP013244">
    <property type="protein sequence ID" value="ANP46771.1"/>
    <property type="molecule type" value="Genomic_DNA"/>
</dbReference>
<proteinExistence type="predicted"/>
<dbReference type="RefSeq" id="WP_066772193.1">
    <property type="nucleotide sequence ID" value="NZ_CP013244.1"/>
</dbReference>
<name>A0A1B1AJP5_9PROT</name>
<sequence>MTALAISTEHGRGTARLTDTIATLSQELERIRVLGLKVEQTICAIAVRSAIDSAVVAELQHLDVLIQHIAALRDFSEQVAVECSDDAKIDLEAALDRVTLADVRRRLAHEGANDRQDNWEVL</sequence>